<evidence type="ECO:0000256" key="6">
    <source>
        <dbReference type="ARBA" id="ARBA00023136"/>
    </source>
</evidence>
<feature type="transmembrane region" description="Helical" evidence="7">
    <location>
        <begin position="127"/>
        <end position="146"/>
    </location>
</feature>
<comment type="subcellular location">
    <subcellularLocation>
        <location evidence="1">Cell membrane</location>
        <topology evidence="1">Multi-pass membrane protein</topology>
    </subcellularLocation>
</comment>
<feature type="transmembrane region" description="Helical" evidence="7">
    <location>
        <begin position="258"/>
        <end position="281"/>
    </location>
</feature>
<dbReference type="InterPro" id="IPR004638">
    <property type="entry name" value="EmrB-like"/>
</dbReference>
<evidence type="ECO:0000256" key="1">
    <source>
        <dbReference type="ARBA" id="ARBA00004651"/>
    </source>
</evidence>
<evidence type="ECO:0000313" key="9">
    <source>
        <dbReference type="EMBL" id="GIM89937.1"/>
    </source>
</evidence>
<dbReference type="AlphaFoldDB" id="A0A919T7N9"/>
<feature type="transmembrane region" description="Helical" evidence="7">
    <location>
        <begin position="293"/>
        <end position="315"/>
    </location>
</feature>
<comment type="caution">
    <text evidence="9">The sequence shown here is derived from an EMBL/GenBank/DDBJ whole genome shotgun (WGS) entry which is preliminary data.</text>
</comment>
<dbReference type="NCBIfam" id="TIGR00711">
    <property type="entry name" value="efflux_EmrB"/>
    <property type="match status" value="1"/>
</dbReference>
<reference evidence="9 10" key="1">
    <citation type="submission" date="2021-03" db="EMBL/GenBank/DDBJ databases">
        <title>Whole genome shotgun sequence of Actinoplanes toevensis NBRC 105298.</title>
        <authorList>
            <person name="Komaki H."/>
            <person name="Tamura T."/>
        </authorList>
    </citation>
    <scope>NUCLEOTIDE SEQUENCE [LARGE SCALE GENOMIC DNA]</scope>
    <source>
        <strain evidence="9 10">NBRC 105298</strain>
    </source>
</reference>
<feature type="transmembrane region" description="Helical" evidence="7">
    <location>
        <begin position="394"/>
        <end position="413"/>
    </location>
</feature>
<feature type="transmembrane region" description="Helical" evidence="7">
    <location>
        <begin position="322"/>
        <end position="341"/>
    </location>
</feature>
<keyword evidence="10" id="KW-1185">Reference proteome</keyword>
<dbReference type="Gene3D" id="1.20.1720.10">
    <property type="entry name" value="Multidrug resistance protein D"/>
    <property type="match status" value="1"/>
</dbReference>
<feature type="transmembrane region" description="Helical" evidence="7">
    <location>
        <begin position="220"/>
        <end position="237"/>
    </location>
</feature>
<dbReference type="EMBL" id="BOQN01000021">
    <property type="protein sequence ID" value="GIM89937.1"/>
    <property type="molecule type" value="Genomic_DNA"/>
</dbReference>
<dbReference type="SUPFAM" id="SSF103473">
    <property type="entry name" value="MFS general substrate transporter"/>
    <property type="match status" value="1"/>
</dbReference>
<feature type="transmembrane region" description="Helical" evidence="7">
    <location>
        <begin position="425"/>
        <end position="446"/>
    </location>
</feature>
<feature type="transmembrane region" description="Helical" evidence="7">
    <location>
        <begin position="158"/>
        <end position="178"/>
    </location>
</feature>
<protein>
    <submittedName>
        <fullName evidence="9">MFS transporter</fullName>
    </submittedName>
</protein>
<feature type="transmembrane region" description="Helical" evidence="7">
    <location>
        <begin position="347"/>
        <end position="373"/>
    </location>
</feature>
<dbReference type="PANTHER" id="PTHR42718">
    <property type="entry name" value="MAJOR FACILITATOR SUPERFAMILY MULTIDRUG TRANSPORTER MFSC"/>
    <property type="match status" value="1"/>
</dbReference>
<keyword evidence="5 7" id="KW-1133">Transmembrane helix</keyword>
<keyword evidence="2" id="KW-0813">Transport</keyword>
<gene>
    <name evidence="9" type="ORF">Ato02nite_017300</name>
</gene>
<dbReference type="Gene3D" id="1.20.1250.20">
    <property type="entry name" value="MFS general substrate transporter like domains"/>
    <property type="match status" value="1"/>
</dbReference>
<evidence type="ECO:0000256" key="3">
    <source>
        <dbReference type="ARBA" id="ARBA00022475"/>
    </source>
</evidence>
<feature type="transmembrane region" description="Helical" evidence="7">
    <location>
        <begin position="103"/>
        <end position="120"/>
    </location>
</feature>
<dbReference type="InterPro" id="IPR036259">
    <property type="entry name" value="MFS_trans_sf"/>
</dbReference>
<feature type="domain" description="Major facilitator superfamily (MFS) profile" evidence="8">
    <location>
        <begin position="4"/>
        <end position="448"/>
    </location>
</feature>
<dbReference type="Proteomes" id="UP000677082">
    <property type="component" value="Unassembled WGS sequence"/>
</dbReference>
<accession>A0A919T7N9</accession>
<sequence>MKAAIAAVGLPAFMVSLDNLVVTTALPAMRTAFDASTADLQWIVDAYTLPYAALLLTAAALGDRFGRRLLFLAAIAVFTCASAGCALAGTVGELMVARAVQGASGAFVMTLSLALLAAAVPAGRRPLAIALWSGFTGLGVAIGPVLGGAVVEGLHWTWIFWLNVPVGLVAMVLAGRLLNESRGAPRRIDLGGMVLLTASVFVLVRGVVEAPTHGWGSPRVLIALACGAALFGLFLWWQSRSTAPMLPLRLFRSRVFSVINTLSFSLNIGVYGSIFLLAQFFQVVQGASPLQAGLRTLPCSLVPLFVGPATGLLMARWGAARLVLAGQAMVAVSLVWMASVFSADVAFIWLFGPFLLAGIGLGLSYPPISTIALEAVPEPERAVAAGVNNTARELGVAVGVAMLVSIFATRGGYAPATFVDGLNPALFTASVIVAAGTALTVLLPGISRGRGGAARRSRELRPGPS</sequence>
<evidence type="ECO:0000256" key="4">
    <source>
        <dbReference type="ARBA" id="ARBA00022692"/>
    </source>
</evidence>
<dbReference type="PANTHER" id="PTHR42718:SF42">
    <property type="entry name" value="EXPORT PROTEIN"/>
    <property type="match status" value="1"/>
</dbReference>
<proteinExistence type="predicted"/>
<dbReference type="InterPro" id="IPR020846">
    <property type="entry name" value="MFS_dom"/>
</dbReference>
<keyword evidence="4 7" id="KW-0812">Transmembrane</keyword>
<evidence type="ECO:0000313" key="10">
    <source>
        <dbReference type="Proteomes" id="UP000677082"/>
    </source>
</evidence>
<organism evidence="9 10">
    <name type="scientific">Paractinoplanes toevensis</name>
    <dbReference type="NCBI Taxonomy" id="571911"/>
    <lineage>
        <taxon>Bacteria</taxon>
        <taxon>Bacillati</taxon>
        <taxon>Actinomycetota</taxon>
        <taxon>Actinomycetes</taxon>
        <taxon>Micromonosporales</taxon>
        <taxon>Micromonosporaceae</taxon>
        <taxon>Paractinoplanes</taxon>
    </lineage>
</organism>
<dbReference type="Pfam" id="PF07690">
    <property type="entry name" value="MFS_1"/>
    <property type="match status" value="1"/>
</dbReference>
<dbReference type="GO" id="GO:0005886">
    <property type="term" value="C:plasma membrane"/>
    <property type="evidence" value="ECO:0007669"/>
    <property type="project" value="UniProtKB-SubCell"/>
</dbReference>
<evidence type="ECO:0000259" key="8">
    <source>
        <dbReference type="PROSITE" id="PS50850"/>
    </source>
</evidence>
<evidence type="ECO:0000256" key="5">
    <source>
        <dbReference type="ARBA" id="ARBA00022989"/>
    </source>
</evidence>
<evidence type="ECO:0000256" key="2">
    <source>
        <dbReference type="ARBA" id="ARBA00022448"/>
    </source>
</evidence>
<dbReference type="RefSeq" id="WP_213005924.1">
    <property type="nucleotide sequence ID" value="NZ_BOQN01000021.1"/>
</dbReference>
<dbReference type="InterPro" id="IPR011701">
    <property type="entry name" value="MFS"/>
</dbReference>
<keyword evidence="3" id="KW-1003">Cell membrane</keyword>
<dbReference type="GO" id="GO:0022857">
    <property type="term" value="F:transmembrane transporter activity"/>
    <property type="evidence" value="ECO:0007669"/>
    <property type="project" value="InterPro"/>
</dbReference>
<evidence type="ECO:0000256" key="7">
    <source>
        <dbReference type="SAM" id="Phobius"/>
    </source>
</evidence>
<dbReference type="PROSITE" id="PS50850">
    <property type="entry name" value="MFS"/>
    <property type="match status" value="1"/>
</dbReference>
<feature type="transmembrane region" description="Helical" evidence="7">
    <location>
        <begin position="190"/>
        <end position="208"/>
    </location>
</feature>
<feature type="transmembrane region" description="Helical" evidence="7">
    <location>
        <begin position="42"/>
        <end position="62"/>
    </location>
</feature>
<feature type="transmembrane region" description="Helical" evidence="7">
    <location>
        <begin position="69"/>
        <end position="91"/>
    </location>
</feature>
<name>A0A919T7N9_9ACTN</name>
<keyword evidence="6 7" id="KW-0472">Membrane</keyword>